<sequence>MQTPIETANQEALSLMYNADPVLVDVAPASEVVPRLGEGMLLHAGPPVQWSDMCNPMQGAVVGALRYQGWAGTEDEAAAMASTGSVSLHSAHGFSAVGPMTGIFSPSMPVFVVENRALGNRAYCTINE</sequence>
<accession>A0A382W8P9</accession>
<gene>
    <name evidence="1" type="ORF">METZ01_LOCUS407734</name>
</gene>
<dbReference type="AlphaFoldDB" id="A0A382W8P9"/>
<proteinExistence type="predicted"/>
<reference evidence="1" key="1">
    <citation type="submission" date="2018-05" db="EMBL/GenBank/DDBJ databases">
        <authorList>
            <person name="Lanie J.A."/>
            <person name="Ng W.-L."/>
            <person name="Kazmierczak K.M."/>
            <person name="Andrzejewski T.M."/>
            <person name="Davidsen T.M."/>
            <person name="Wayne K.J."/>
            <person name="Tettelin H."/>
            <person name="Glass J.I."/>
            <person name="Rusch D."/>
            <person name="Podicherti R."/>
            <person name="Tsui H.-C.T."/>
            <person name="Winkler M.E."/>
        </authorList>
    </citation>
    <scope>NUCLEOTIDE SEQUENCE</scope>
</reference>
<dbReference type="Pfam" id="PF06545">
    <property type="entry name" value="AllG"/>
    <property type="match status" value="1"/>
</dbReference>
<dbReference type="Gene3D" id="1.10.10.660">
    <property type="entry name" value="conserved protein of unknown function from Enterococcus faecalis V583"/>
    <property type="match status" value="1"/>
</dbReference>
<evidence type="ECO:0000313" key="1">
    <source>
        <dbReference type="EMBL" id="SVD54880.1"/>
    </source>
</evidence>
<feature type="non-terminal residue" evidence="1">
    <location>
        <position position="128"/>
    </location>
</feature>
<evidence type="ECO:0008006" key="2">
    <source>
        <dbReference type="Google" id="ProtNLM"/>
    </source>
</evidence>
<dbReference type="InterPro" id="IPR024033">
    <property type="entry name" value="OXTCase_su_AllG_h-dom"/>
</dbReference>
<protein>
    <recommendedName>
        <fullName evidence="2">DUF1116 domain-containing protein</fullName>
    </recommendedName>
</protein>
<organism evidence="1">
    <name type="scientific">marine metagenome</name>
    <dbReference type="NCBI Taxonomy" id="408172"/>
    <lineage>
        <taxon>unclassified sequences</taxon>
        <taxon>metagenomes</taxon>
        <taxon>ecological metagenomes</taxon>
    </lineage>
</organism>
<dbReference type="InterPro" id="IPR009499">
    <property type="entry name" value="AllG-like"/>
</dbReference>
<dbReference type="EMBL" id="UINC01157729">
    <property type="protein sequence ID" value="SVD54880.1"/>
    <property type="molecule type" value="Genomic_DNA"/>
</dbReference>
<name>A0A382W8P9_9ZZZZ</name>